<dbReference type="GO" id="GO:0030170">
    <property type="term" value="F:pyridoxal phosphate binding"/>
    <property type="evidence" value="ECO:0007669"/>
    <property type="project" value="InterPro"/>
</dbReference>
<dbReference type="EC" id="2.6.1.66" evidence="6"/>
<evidence type="ECO:0000256" key="4">
    <source>
        <dbReference type="ARBA" id="ARBA00022898"/>
    </source>
</evidence>
<organism evidence="6 7">
    <name type="scientific">Luteolibacter luteus</name>
    <dbReference type="NCBI Taxonomy" id="2728835"/>
    <lineage>
        <taxon>Bacteria</taxon>
        <taxon>Pseudomonadati</taxon>
        <taxon>Verrucomicrobiota</taxon>
        <taxon>Verrucomicrobiia</taxon>
        <taxon>Verrucomicrobiales</taxon>
        <taxon>Verrucomicrobiaceae</taxon>
        <taxon>Luteolibacter</taxon>
    </lineage>
</organism>
<keyword evidence="6" id="KW-0670">Pyruvate</keyword>
<dbReference type="Proteomes" id="UP000501812">
    <property type="component" value="Chromosome"/>
</dbReference>
<sequence length="429" mass="47510">MNHEFSNMGRQLAGGSGIEELMEDLGNALAHGGPDICMLGGGQPAHIPEVNAIWRRRMEEILAEPGALEKVVANYDPPRGNPRFIAALANLFRKEFGWPLGPENVAITSGGQTAFFFLFNLLAGEMPDGRRKKILLPLVPEYIGYANQGAGGDLFRAVPPKIEKTGRHEFKYRVDFDALEVTDDIAAICVSRPTNPTGNVLTDEEIARLSDLAKSHGIPLIIDNAYGAPFPNIIFTDAKPVWEEHIILTLSLSKIGLPGTRTGIVVAHPRIAAAMASMSSIIGLANPNIGQAIALPLVESGEILNIANETVKPFYIEKSRQAQDFVAESFGEDFDYYIHRSEGALFLWLWFPGLPITSRELYERLKKRGVLIISGHYFFFGHDDETWRHRHECLRMTFTMDETIVKRGIQIIGEEVRRAHEEAGQTVGV</sequence>
<dbReference type="InterPro" id="IPR015421">
    <property type="entry name" value="PyrdxlP-dep_Trfase_major"/>
</dbReference>
<protein>
    <submittedName>
        <fullName evidence="6">Valine--pyruvate transaminase</fullName>
        <ecNumber evidence="6">2.6.1.66</ecNumber>
    </submittedName>
</protein>
<dbReference type="NCBIfam" id="NF006967">
    <property type="entry name" value="PRK09440.1-5"/>
    <property type="match status" value="1"/>
</dbReference>
<feature type="domain" description="Aminotransferase class I/classII large" evidence="5">
    <location>
        <begin position="70"/>
        <end position="411"/>
    </location>
</feature>
<evidence type="ECO:0000256" key="1">
    <source>
        <dbReference type="ARBA" id="ARBA00001933"/>
    </source>
</evidence>
<accession>A0A858RIZ4</accession>
<keyword evidence="3 6" id="KW-0808">Transferase</keyword>
<dbReference type="CDD" id="cd00609">
    <property type="entry name" value="AAT_like"/>
    <property type="match status" value="1"/>
</dbReference>
<keyword evidence="2 6" id="KW-0032">Aminotransferase</keyword>
<reference evidence="6 7" key="1">
    <citation type="submission" date="2020-04" db="EMBL/GenBank/DDBJ databases">
        <title>Luteolibacter sp. G-1-1-1 isolated from soil.</title>
        <authorList>
            <person name="Dahal R.H."/>
        </authorList>
    </citation>
    <scope>NUCLEOTIDE SEQUENCE [LARGE SCALE GENOMIC DNA]</scope>
    <source>
        <strain evidence="6 7">G-1-1-1</strain>
    </source>
</reference>
<gene>
    <name evidence="6" type="ORF">HHL09_11910</name>
</gene>
<dbReference type="KEGG" id="luo:HHL09_11910"/>
<keyword evidence="4" id="KW-0663">Pyridoxal phosphate</keyword>
<dbReference type="RefSeq" id="WP_169454859.1">
    <property type="nucleotide sequence ID" value="NZ_CP051774.1"/>
</dbReference>
<dbReference type="GO" id="GO:0005829">
    <property type="term" value="C:cytosol"/>
    <property type="evidence" value="ECO:0007669"/>
    <property type="project" value="TreeGrafter"/>
</dbReference>
<dbReference type="SUPFAM" id="SSF53383">
    <property type="entry name" value="PLP-dependent transferases"/>
    <property type="match status" value="1"/>
</dbReference>
<dbReference type="PANTHER" id="PTHR42790:SF4">
    <property type="entry name" value="VALINE--PYRUVATE AMINOTRANSFERASE"/>
    <property type="match status" value="1"/>
</dbReference>
<dbReference type="InterPro" id="IPR004839">
    <property type="entry name" value="Aminotransferase_I/II_large"/>
</dbReference>
<evidence type="ECO:0000256" key="3">
    <source>
        <dbReference type="ARBA" id="ARBA00022679"/>
    </source>
</evidence>
<name>A0A858RIZ4_9BACT</name>
<evidence type="ECO:0000259" key="5">
    <source>
        <dbReference type="Pfam" id="PF00155"/>
    </source>
</evidence>
<dbReference type="NCBIfam" id="NF006964">
    <property type="entry name" value="PRK09440.1-2"/>
    <property type="match status" value="1"/>
</dbReference>
<dbReference type="GO" id="GO:1901605">
    <property type="term" value="P:alpha-amino acid metabolic process"/>
    <property type="evidence" value="ECO:0007669"/>
    <property type="project" value="TreeGrafter"/>
</dbReference>
<dbReference type="EMBL" id="CP051774">
    <property type="protein sequence ID" value="QJE96458.1"/>
    <property type="molecule type" value="Genomic_DNA"/>
</dbReference>
<keyword evidence="7" id="KW-1185">Reference proteome</keyword>
<evidence type="ECO:0000256" key="2">
    <source>
        <dbReference type="ARBA" id="ARBA00022576"/>
    </source>
</evidence>
<evidence type="ECO:0000313" key="6">
    <source>
        <dbReference type="EMBL" id="QJE96458.1"/>
    </source>
</evidence>
<comment type="cofactor">
    <cofactor evidence="1">
        <name>pyridoxal 5'-phosphate</name>
        <dbReference type="ChEBI" id="CHEBI:597326"/>
    </cofactor>
</comment>
<proteinExistence type="predicted"/>
<dbReference type="InterPro" id="IPR015424">
    <property type="entry name" value="PyrdxlP-dep_Trfase"/>
</dbReference>
<evidence type="ECO:0000313" key="7">
    <source>
        <dbReference type="Proteomes" id="UP000501812"/>
    </source>
</evidence>
<dbReference type="GO" id="GO:0009042">
    <property type="term" value="F:valine-pyruvate transaminase activity"/>
    <property type="evidence" value="ECO:0007669"/>
    <property type="project" value="UniProtKB-EC"/>
</dbReference>
<dbReference type="InterPro" id="IPR050859">
    <property type="entry name" value="Class-I_PLP-dep_aminotransf"/>
</dbReference>
<dbReference type="PANTHER" id="PTHR42790">
    <property type="entry name" value="AMINOTRANSFERASE"/>
    <property type="match status" value="1"/>
</dbReference>
<dbReference type="Gene3D" id="3.40.640.10">
    <property type="entry name" value="Type I PLP-dependent aspartate aminotransferase-like (Major domain)"/>
    <property type="match status" value="1"/>
</dbReference>
<dbReference type="AlphaFoldDB" id="A0A858RIZ4"/>
<dbReference type="Pfam" id="PF00155">
    <property type="entry name" value="Aminotran_1_2"/>
    <property type="match status" value="1"/>
</dbReference>